<evidence type="ECO:0000313" key="2">
    <source>
        <dbReference type="EMBL" id="KAH0744514.1"/>
    </source>
</evidence>
<feature type="compositionally biased region" description="Polar residues" evidence="1">
    <location>
        <begin position="36"/>
        <end position="54"/>
    </location>
</feature>
<evidence type="ECO:0000313" key="3">
    <source>
        <dbReference type="Proteomes" id="UP000826656"/>
    </source>
</evidence>
<feature type="region of interest" description="Disordered" evidence="1">
    <location>
        <begin position="35"/>
        <end position="54"/>
    </location>
</feature>
<protein>
    <submittedName>
        <fullName evidence="2">Uncharacterized protein</fullName>
    </submittedName>
</protein>
<sequence length="245" mass="27237">MAHADAPVPLHVDNTDEILLAELVQKKSRRCLKNVNGDSVSNPMSEPSSPTNIPTLPTITVPQTRQNHRQVEADLISALATRKRTGSSACNPLQTPTIVLSDHDLVSSTDRCSKHITSKPSSYKSKPSTKAKKPSFPKPFPKPASKIYFSTQSTSKSKKKQVASPVSSSSQLNRIIHFRQQSVLRGQVNHMALLVFMRRLDTPLQPLKNQFAEKENELAAMMPAHQIDKETWEARVVMLQNELAQ</sequence>
<name>A0ABQ7UDY5_SOLTU</name>
<reference evidence="2 3" key="1">
    <citation type="journal article" date="2021" name="bioRxiv">
        <title>Chromosome-scale and haplotype-resolved genome assembly of a tetraploid potato cultivar.</title>
        <authorList>
            <person name="Sun H."/>
            <person name="Jiao W.-B."/>
            <person name="Krause K."/>
            <person name="Campoy J.A."/>
            <person name="Goel M."/>
            <person name="Folz-Donahue K."/>
            <person name="Kukat C."/>
            <person name="Huettel B."/>
            <person name="Schneeberger K."/>
        </authorList>
    </citation>
    <scope>NUCLEOTIDE SEQUENCE [LARGE SCALE GENOMIC DNA]</scope>
    <source>
        <strain evidence="2">SolTubOtavaFocal</strain>
        <tissue evidence="2">Leaves</tissue>
    </source>
</reference>
<evidence type="ECO:0000256" key="1">
    <source>
        <dbReference type="SAM" id="MobiDB-lite"/>
    </source>
</evidence>
<dbReference type="EMBL" id="JAIVGD010000023">
    <property type="protein sequence ID" value="KAH0744514.1"/>
    <property type="molecule type" value="Genomic_DNA"/>
</dbReference>
<accession>A0ABQ7UDY5</accession>
<proteinExistence type="predicted"/>
<gene>
    <name evidence="2" type="ORF">KY290_032507</name>
</gene>
<keyword evidence="3" id="KW-1185">Reference proteome</keyword>
<dbReference type="Proteomes" id="UP000826656">
    <property type="component" value="Unassembled WGS sequence"/>
</dbReference>
<comment type="caution">
    <text evidence="2">The sequence shown here is derived from an EMBL/GenBank/DDBJ whole genome shotgun (WGS) entry which is preliminary data.</text>
</comment>
<feature type="region of interest" description="Disordered" evidence="1">
    <location>
        <begin position="111"/>
        <end position="144"/>
    </location>
</feature>
<organism evidence="2 3">
    <name type="scientific">Solanum tuberosum</name>
    <name type="common">Potato</name>
    <dbReference type="NCBI Taxonomy" id="4113"/>
    <lineage>
        <taxon>Eukaryota</taxon>
        <taxon>Viridiplantae</taxon>
        <taxon>Streptophyta</taxon>
        <taxon>Embryophyta</taxon>
        <taxon>Tracheophyta</taxon>
        <taxon>Spermatophyta</taxon>
        <taxon>Magnoliopsida</taxon>
        <taxon>eudicotyledons</taxon>
        <taxon>Gunneridae</taxon>
        <taxon>Pentapetalae</taxon>
        <taxon>asterids</taxon>
        <taxon>lamiids</taxon>
        <taxon>Solanales</taxon>
        <taxon>Solanaceae</taxon>
        <taxon>Solanoideae</taxon>
        <taxon>Solaneae</taxon>
        <taxon>Solanum</taxon>
    </lineage>
</organism>